<dbReference type="CDD" id="cd00207">
    <property type="entry name" value="fer2"/>
    <property type="match status" value="1"/>
</dbReference>
<comment type="caution">
    <text evidence="6">The sequence shown here is derived from an EMBL/GenBank/DDBJ whole genome shotgun (WGS) entry which is preliminary data.</text>
</comment>
<keyword evidence="1" id="KW-0408">Iron</keyword>
<dbReference type="PANTHER" id="PTHR30212">
    <property type="entry name" value="PROTEIN YIIM"/>
    <property type="match status" value="1"/>
</dbReference>
<dbReference type="Gene3D" id="2.40.33.20">
    <property type="entry name" value="PK beta-barrel domain-like"/>
    <property type="match status" value="1"/>
</dbReference>
<feature type="domain" description="FAD-binding FR-type" evidence="5">
    <location>
        <begin position="230"/>
        <end position="334"/>
    </location>
</feature>
<evidence type="ECO:0000256" key="2">
    <source>
        <dbReference type="ARBA" id="ARBA00023014"/>
    </source>
</evidence>
<dbReference type="Gene3D" id="2.40.30.10">
    <property type="entry name" value="Translation factors"/>
    <property type="match status" value="1"/>
</dbReference>
<dbReference type="SUPFAM" id="SSF54292">
    <property type="entry name" value="2Fe-2S ferredoxin-like"/>
    <property type="match status" value="1"/>
</dbReference>
<dbReference type="PROSITE" id="PS51384">
    <property type="entry name" value="FAD_FR"/>
    <property type="match status" value="1"/>
</dbReference>
<dbReference type="PRINTS" id="PR00410">
    <property type="entry name" value="PHEHYDRXLASE"/>
</dbReference>
<evidence type="ECO:0000313" key="6">
    <source>
        <dbReference type="EMBL" id="MCH6164854.1"/>
    </source>
</evidence>
<evidence type="ECO:0000259" key="3">
    <source>
        <dbReference type="PROSITE" id="PS51085"/>
    </source>
</evidence>
<dbReference type="InterPro" id="IPR052353">
    <property type="entry name" value="Benzoxazolinone_Detox_Enz"/>
</dbReference>
<evidence type="ECO:0000256" key="1">
    <source>
        <dbReference type="ARBA" id="ARBA00022714"/>
    </source>
</evidence>
<gene>
    <name evidence="6" type="ORF">MMF94_04080</name>
</gene>
<dbReference type="InterPro" id="IPR001041">
    <property type="entry name" value="2Fe-2S_ferredoxin-type"/>
</dbReference>
<evidence type="ECO:0000313" key="7">
    <source>
        <dbReference type="Proteomes" id="UP001299970"/>
    </source>
</evidence>
<dbReference type="InterPro" id="IPR017938">
    <property type="entry name" value="Riboflavin_synthase-like_b-brl"/>
</dbReference>
<dbReference type="CDD" id="cd06184">
    <property type="entry name" value="flavohem_like_fad_nad_binding"/>
    <property type="match status" value="1"/>
</dbReference>
<dbReference type="Pfam" id="PF03475">
    <property type="entry name" value="YiiM_3-alpha"/>
    <property type="match status" value="1"/>
</dbReference>
<sequence length="578" mass="61756">MASLLSVNVGMPKDVPWEGRTVHTGIWKSPVPGPCMARRLNLDGDGQGDLAGHGGENRAVLVYQMQSYDYWRTELDRDDLAFGEFGENLTVDGLPDSEVCIGDRYRIGHAEFEVTQPRVTCYRVGMRLGRPDMPALLVAHHRPGFYMRVITEGVVEAGDEIVKTSSGRHGMSVADIDALLYLPDRDVEQMRLALDIPALSPGWQGSFRELVAAAGSPAAARAAVHEPAWPGFRTLRVADVVPESGTVTSIYLTADDGAPLPPALPGQYLTVRVTGAGTPAPVRSYSLSSAPGAQQYRLSVKRENHGVVSGYLHTALRPGAVLDVAAPRGDFVLTDRDTPVLLISAGIGVTPVVAMLHRLAAEHSDREVWWLHGSRGPTEDALAREAHGLLETLPHAHRRVFYSAAGPGDLAAAHATSGRLTPQALADLDLPTDASAYICGPSGFMADMQDALRSLGLSADDIHVELFSALDAITPGVTDHQRVAPHPPQGPPGTGPLTTFARSGISVPFDTGQTSLLEFADACDVPTRWSCRTGVCHTCTTPLLSGEVDYSPEPLEPPPPGEILICCSRPTTDVVLDM</sequence>
<dbReference type="PROSITE" id="PS51085">
    <property type="entry name" value="2FE2S_FER_2"/>
    <property type="match status" value="1"/>
</dbReference>
<dbReference type="Proteomes" id="UP001299970">
    <property type="component" value="Unassembled WGS sequence"/>
</dbReference>
<reference evidence="6 7" key="1">
    <citation type="submission" date="2022-03" db="EMBL/GenBank/DDBJ databases">
        <title>Pseudonocardia alaer sp. nov., a novel actinomycete isolated from reed forest soil.</title>
        <authorList>
            <person name="Wang L."/>
        </authorList>
    </citation>
    <scope>NUCLEOTIDE SEQUENCE [LARGE SCALE GENOMIC DNA]</scope>
    <source>
        <strain evidence="6 7">Y-16303</strain>
    </source>
</reference>
<dbReference type="SUPFAM" id="SSF50800">
    <property type="entry name" value="PK beta-barrel domain-like"/>
    <property type="match status" value="1"/>
</dbReference>
<feature type="domain" description="2Fe-2S ferredoxin-type" evidence="3">
    <location>
        <begin position="495"/>
        <end position="578"/>
    </location>
</feature>
<name>A0ABS9T8J5_9PSEU</name>
<protein>
    <submittedName>
        <fullName evidence="6">MOSC domain-containing protein</fullName>
    </submittedName>
</protein>
<dbReference type="Gene3D" id="3.40.50.80">
    <property type="entry name" value="Nucleotide-binding domain of ferredoxin-NADP reductase (FNR) module"/>
    <property type="match status" value="1"/>
</dbReference>
<dbReference type="Pfam" id="PF03473">
    <property type="entry name" value="MOSC"/>
    <property type="match status" value="1"/>
</dbReference>
<organism evidence="6 7">
    <name type="scientific">Pseudonocardia alaniniphila</name>
    <dbReference type="NCBI Taxonomy" id="75291"/>
    <lineage>
        <taxon>Bacteria</taxon>
        <taxon>Bacillati</taxon>
        <taxon>Actinomycetota</taxon>
        <taxon>Actinomycetes</taxon>
        <taxon>Pseudonocardiales</taxon>
        <taxon>Pseudonocardiaceae</taxon>
        <taxon>Pseudonocardia</taxon>
    </lineage>
</organism>
<dbReference type="InterPro" id="IPR036010">
    <property type="entry name" value="2Fe-2S_ferredoxin-like_sf"/>
</dbReference>
<dbReference type="RefSeq" id="WP_241034876.1">
    <property type="nucleotide sequence ID" value="NZ_BAAAJF010000009.1"/>
</dbReference>
<dbReference type="Pfam" id="PF00111">
    <property type="entry name" value="Fer2"/>
    <property type="match status" value="1"/>
</dbReference>
<dbReference type="InterPro" id="IPR008333">
    <property type="entry name" value="Cbr1-like_FAD-bd_dom"/>
</dbReference>
<dbReference type="PANTHER" id="PTHR30212:SF2">
    <property type="entry name" value="PROTEIN YIIM"/>
    <property type="match status" value="1"/>
</dbReference>
<dbReference type="InterPro" id="IPR012675">
    <property type="entry name" value="Beta-grasp_dom_sf"/>
</dbReference>
<dbReference type="InterPro" id="IPR005302">
    <property type="entry name" value="MoCF_Sase_C"/>
</dbReference>
<dbReference type="Pfam" id="PF00970">
    <property type="entry name" value="FAD_binding_6"/>
    <property type="match status" value="1"/>
</dbReference>
<dbReference type="EMBL" id="JAKXMK010000003">
    <property type="protein sequence ID" value="MCH6164854.1"/>
    <property type="molecule type" value="Genomic_DNA"/>
</dbReference>
<feature type="domain" description="MOSC" evidence="4">
    <location>
        <begin position="29"/>
        <end position="164"/>
    </location>
</feature>
<dbReference type="InterPro" id="IPR011037">
    <property type="entry name" value="Pyrv_Knase-like_insert_dom_sf"/>
</dbReference>
<keyword evidence="2" id="KW-0411">Iron-sulfur</keyword>
<keyword evidence="1" id="KW-0001">2Fe-2S</keyword>
<dbReference type="InterPro" id="IPR005163">
    <property type="entry name" value="Tri_helical_YiiM-like"/>
</dbReference>
<evidence type="ECO:0000259" key="5">
    <source>
        <dbReference type="PROSITE" id="PS51384"/>
    </source>
</evidence>
<dbReference type="InterPro" id="IPR039261">
    <property type="entry name" value="FNR_nucleotide-bd"/>
</dbReference>
<dbReference type="Gene3D" id="3.10.20.30">
    <property type="match status" value="1"/>
</dbReference>
<dbReference type="InterPro" id="IPR001433">
    <property type="entry name" value="OxRdtase_FAD/NAD-bd"/>
</dbReference>
<keyword evidence="7" id="KW-1185">Reference proteome</keyword>
<dbReference type="SUPFAM" id="SSF52343">
    <property type="entry name" value="Ferredoxin reductase-like, C-terminal NADP-linked domain"/>
    <property type="match status" value="1"/>
</dbReference>
<dbReference type="InterPro" id="IPR017927">
    <property type="entry name" value="FAD-bd_FR_type"/>
</dbReference>
<evidence type="ECO:0000259" key="4">
    <source>
        <dbReference type="PROSITE" id="PS51340"/>
    </source>
</evidence>
<dbReference type="Pfam" id="PF00175">
    <property type="entry name" value="NAD_binding_1"/>
    <property type="match status" value="1"/>
</dbReference>
<accession>A0ABS9T8J5</accession>
<proteinExistence type="predicted"/>
<dbReference type="SUPFAM" id="SSF63380">
    <property type="entry name" value="Riboflavin synthase domain-like"/>
    <property type="match status" value="1"/>
</dbReference>
<keyword evidence="1" id="KW-0479">Metal-binding</keyword>
<dbReference type="PROSITE" id="PS51340">
    <property type="entry name" value="MOSC"/>
    <property type="match status" value="1"/>
</dbReference>